<evidence type="ECO:0000256" key="2">
    <source>
        <dbReference type="PIRNR" id="PIRNR006276"/>
    </source>
</evidence>
<evidence type="ECO:0000256" key="1">
    <source>
        <dbReference type="ARBA" id="ARBA00008791"/>
    </source>
</evidence>
<evidence type="ECO:0000259" key="3">
    <source>
        <dbReference type="Pfam" id="PF00582"/>
    </source>
</evidence>
<dbReference type="PANTHER" id="PTHR46268">
    <property type="entry name" value="STRESS RESPONSE PROTEIN NHAX"/>
    <property type="match status" value="1"/>
</dbReference>
<dbReference type="PRINTS" id="PR01438">
    <property type="entry name" value="UNVRSLSTRESS"/>
</dbReference>
<dbReference type="InterPro" id="IPR014729">
    <property type="entry name" value="Rossmann-like_a/b/a_fold"/>
</dbReference>
<organism evidence="4">
    <name type="scientific">Desulfobacca acetoxidans</name>
    <dbReference type="NCBI Taxonomy" id="60893"/>
    <lineage>
        <taxon>Bacteria</taxon>
        <taxon>Pseudomonadati</taxon>
        <taxon>Thermodesulfobacteriota</taxon>
        <taxon>Desulfobaccia</taxon>
        <taxon>Desulfobaccales</taxon>
        <taxon>Desulfobaccaceae</taxon>
        <taxon>Desulfobacca</taxon>
    </lineage>
</organism>
<evidence type="ECO:0000313" key="4">
    <source>
        <dbReference type="EMBL" id="HGS04447.1"/>
    </source>
</evidence>
<accession>A0A7V4G6V3</accession>
<gene>
    <name evidence="4" type="ORF">ENT08_01680</name>
</gene>
<dbReference type="Pfam" id="PF00582">
    <property type="entry name" value="Usp"/>
    <property type="match status" value="1"/>
</dbReference>
<dbReference type="EMBL" id="DSXI01000095">
    <property type="protein sequence ID" value="HGS04447.1"/>
    <property type="molecule type" value="Genomic_DNA"/>
</dbReference>
<feature type="domain" description="UspA" evidence="3">
    <location>
        <begin position="26"/>
        <end position="165"/>
    </location>
</feature>
<protein>
    <recommendedName>
        <fullName evidence="2">Universal stress protein</fullName>
    </recommendedName>
</protein>
<dbReference type="Gene3D" id="3.40.50.620">
    <property type="entry name" value="HUPs"/>
    <property type="match status" value="1"/>
</dbReference>
<proteinExistence type="inferred from homology"/>
<keyword evidence="2" id="KW-0963">Cytoplasm</keyword>
<comment type="similarity">
    <text evidence="1 2">Belongs to the universal stress protein A family.</text>
</comment>
<dbReference type="SUPFAM" id="SSF52402">
    <property type="entry name" value="Adenine nucleotide alpha hydrolases-like"/>
    <property type="match status" value="1"/>
</dbReference>
<dbReference type="InterPro" id="IPR006016">
    <property type="entry name" value="UspA"/>
</dbReference>
<comment type="caution">
    <text evidence="4">The sequence shown here is derived from an EMBL/GenBank/DDBJ whole genome shotgun (WGS) entry which is preliminary data.</text>
</comment>
<comment type="subcellular location">
    <subcellularLocation>
        <location evidence="2">Cytoplasm</location>
    </subcellularLocation>
</comment>
<dbReference type="GO" id="GO:0005737">
    <property type="term" value="C:cytoplasm"/>
    <property type="evidence" value="ECO:0007669"/>
    <property type="project" value="UniProtKB-SubCell"/>
</dbReference>
<name>A0A7V4G6V3_9BACT</name>
<dbReference type="InterPro" id="IPR006015">
    <property type="entry name" value="Universal_stress_UspA"/>
</dbReference>
<dbReference type="PANTHER" id="PTHR46268:SF6">
    <property type="entry name" value="UNIVERSAL STRESS PROTEIN UP12"/>
    <property type="match status" value="1"/>
</dbReference>
<reference evidence="4" key="1">
    <citation type="journal article" date="2020" name="mSystems">
        <title>Genome- and Community-Level Interaction Insights into Carbon Utilization and Element Cycling Functions of Hydrothermarchaeota in Hydrothermal Sediment.</title>
        <authorList>
            <person name="Zhou Z."/>
            <person name="Liu Y."/>
            <person name="Xu W."/>
            <person name="Pan J."/>
            <person name="Luo Z.H."/>
            <person name="Li M."/>
        </authorList>
    </citation>
    <scope>NUCLEOTIDE SEQUENCE [LARGE SCALE GENOMIC DNA]</scope>
    <source>
        <strain evidence="4">SpSt-548</strain>
    </source>
</reference>
<dbReference type="AlphaFoldDB" id="A0A7V4G6V3"/>
<sequence length="165" mass="17840">MGDIEIIVPYYPGIIPGRKQAGRDHMYRKILVAYDGSEGALKALDAGINLAKIHQAQLSLLAVQEHLPKFAGTIDEMEEEKAFADEQYGRLLEAARAKAQEQGVTLETLLRPGHPAKTIVQVAKEGGFDLVLVGHTGLSGVWAAFLGTTAEKVSRHAPCSVLIVR</sequence>
<dbReference type="PIRSF" id="PIRSF006276">
    <property type="entry name" value="UspA"/>
    <property type="match status" value="1"/>
</dbReference>
<dbReference type="CDD" id="cd00293">
    <property type="entry name" value="USP-like"/>
    <property type="match status" value="1"/>
</dbReference>